<sequence length="53" mass="5800">AKAVEDISDAALNRVKVIAEINDMGASKMLELVGLGLQFEQIRQQNREVTAKS</sequence>
<proteinExistence type="predicted"/>
<evidence type="ECO:0000313" key="1">
    <source>
        <dbReference type="EMBL" id="KKK91086.1"/>
    </source>
</evidence>
<comment type="caution">
    <text evidence="1">The sequence shown here is derived from an EMBL/GenBank/DDBJ whole genome shotgun (WGS) entry which is preliminary data.</text>
</comment>
<dbReference type="EMBL" id="LAZR01048809">
    <property type="protein sequence ID" value="KKK91086.1"/>
    <property type="molecule type" value="Genomic_DNA"/>
</dbReference>
<dbReference type="AlphaFoldDB" id="A0A0F9C342"/>
<feature type="non-terminal residue" evidence="1">
    <location>
        <position position="1"/>
    </location>
</feature>
<protein>
    <submittedName>
        <fullName evidence="1">Uncharacterized protein</fullName>
    </submittedName>
</protein>
<reference evidence="1" key="1">
    <citation type="journal article" date="2015" name="Nature">
        <title>Complex archaea that bridge the gap between prokaryotes and eukaryotes.</title>
        <authorList>
            <person name="Spang A."/>
            <person name="Saw J.H."/>
            <person name="Jorgensen S.L."/>
            <person name="Zaremba-Niedzwiedzka K."/>
            <person name="Martijn J."/>
            <person name="Lind A.E."/>
            <person name="van Eijk R."/>
            <person name="Schleper C."/>
            <person name="Guy L."/>
            <person name="Ettema T.J."/>
        </authorList>
    </citation>
    <scope>NUCLEOTIDE SEQUENCE</scope>
</reference>
<gene>
    <name evidence="1" type="ORF">LCGC14_2716540</name>
</gene>
<name>A0A0F9C342_9ZZZZ</name>
<organism evidence="1">
    <name type="scientific">marine sediment metagenome</name>
    <dbReference type="NCBI Taxonomy" id="412755"/>
    <lineage>
        <taxon>unclassified sequences</taxon>
        <taxon>metagenomes</taxon>
        <taxon>ecological metagenomes</taxon>
    </lineage>
</organism>
<accession>A0A0F9C342</accession>